<feature type="compositionally biased region" description="Polar residues" evidence="1">
    <location>
        <begin position="230"/>
        <end position="240"/>
    </location>
</feature>
<keyword evidence="5" id="KW-1185">Reference proteome</keyword>
<evidence type="ECO:0000256" key="1">
    <source>
        <dbReference type="SAM" id="MobiDB-lite"/>
    </source>
</evidence>
<accession>A0A8H3UUT9</accession>
<gene>
    <name evidence="3" type="ORF">EG327_006269</name>
    <name evidence="2" type="ORF">EG328_002295</name>
</gene>
<dbReference type="Proteomes" id="UP000490939">
    <property type="component" value="Unassembled WGS sequence"/>
</dbReference>
<feature type="compositionally biased region" description="Polar residues" evidence="1">
    <location>
        <begin position="192"/>
        <end position="201"/>
    </location>
</feature>
<feature type="region of interest" description="Disordered" evidence="1">
    <location>
        <begin position="177"/>
        <end position="330"/>
    </location>
</feature>
<name>A0A8H3UUT9_VENIN</name>
<dbReference type="Proteomes" id="UP000447873">
    <property type="component" value="Unassembled WGS sequence"/>
</dbReference>
<reference evidence="2 4" key="1">
    <citation type="submission" date="2018-12" db="EMBL/GenBank/DDBJ databases">
        <title>Venturia inaequalis Genome Resource.</title>
        <authorList>
            <person name="Lichtner F.J."/>
        </authorList>
    </citation>
    <scope>NUCLEOTIDE SEQUENCE [LARGE SCALE GENOMIC DNA]</scope>
    <source>
        <strain evidence="2 4">120213</strain>
        <strain evidence="3 5">DMI_063113</strain>
    </source>
</reference>
<feature type="region of interest" description="Disordered" evidence="1">
    <location>
        <begin position="556"/>
        <end position="585"/>
    </location>
</feature>
<feature type="compositionally biased region" description="Polar residues" evidence="1">
    <location>
        <begin position="319"/>
        <end position="330"/>
    </location>
</feature>
<feature type="compositionally biased region" description="Polar residues" evidence="1">
    <location>
        <begin position="406"/>
        <end position="419"/>
    </location>
</feature>
<organism evidence="2 4">
    <name type="scientific">Venturia inaequalis</name>
    <name type="common">Apple scab fungus</name>
    <dbReference type="NCBI Taxonomy" id="5025"/>
    <lineage>
        <taxon>Eukaryota</taxon>
        <taxon>Fungi</taxon>
        <taxon>Dikarya</taxon>
        <taxon>Ascomycota</taxon>
        <taxon>Pezizomycotina</taxon>
        <taxon>Dothideomycetes</taxon>
        <taxon>Pleosporomycetidae</taxon>
        <taxon>Venturiales</taxon>
        <taxon>Venturiaceae</taxon>
        <taxon>Venturia</taxon>
    </lineage>
</organism>
<evidence type="ECO:0000313" key="4">
    <source>
        <dbReference type="Proteomes" id="UP000447873"/>
    </source>
</evidence>
<feature type="compositionally biased region" description="Basic and acidic residues" evidence="1">
    <location>
        <begin position="530"/>
        <end position="539"/>
    </location>
</feature>
<evidence type="ECO:0000313" key="3">
    <source>
        <dbReference type="EMBL" id="KAE9981258.1"/>
    </source>
</evidence>
<protein>
    <submittedName>
        <fullName evidence="2">Uncharacterized protein</fullName>
    </submittedName>
</protein>
<feature type="region of interest" description="Disordered" evidence="1">
    <location>
        <begin position="396"/>
        <end position="425"/>
    </location>
</feature>
<proteinExistence type="predicted"/>
<feature type="compositionally biased region" description="Acidic residues" evidence="1">
    <location>
        <begin position="493"/>
        <end position="529"/>
    </location>
</feature>
<sequence length="585" mass="64857">MSHLPTPTNNTAALQSLLDESQQHIDRGRALLSRFTELAPHMLAPREWVNLQIPHKLIDVQTQLEYAIWYEQTGKNMKPLTKEEVRRMRGRYEESKRKSQFSSLVECERSDSQISELQLESSQRVDLQLVESQVSGKESLLLPVSSARPVNNSHVASPFANPQKQAARQLLHTNVPKTLGRGIVMPNRRQDATPTNNTDIQATIKKPVNGSTHARSTLQPPIQPAVPPSRTLTQTSNTKAPASLKRSQRASSEESENSDYRPTSSAGSSPSLSPSASPGPNSAPTTSRHGAPPAKRRALPTTPIRRPPCAAPRPALEINRNTPLTPSAGVSKTNQQLLGEFVLMSITEVAALDPTELQRKAKGIKALASFAGKVSNPDLIGRFMEWQNTMLELERGEAGAGEEAVTPSQATPSQANTPSGRRKIQGNTDEELLDTFVFKSMQELKNMLAADLRDLIRGVEALRQYFNGVNKGGMIKYYMEWQMGMVAMKQEREEDEDEDEDEEDEDEEEVEDEEAKEDEEEEEEDEYEEAKEGKEEEVVTKAVAARKAPVVIDLVSDSEDEESGGTMNSVGRVASRKQEMRMVEV</sequence>
<dbReference type="EMBL" id="WNWR01000367">
    <property type="protein sequence ID" value="KAE9981258.1"/>
    <property type="molecule type" value="Genomic_DNA"/>
</dbReference>
<comment type="caution">
    <text evidence="2">The sequence shown here is derived from an EMBL/GenBank/DDBJ whole genome shotgun (WGS) entry which is preliminary data.</text>
</comment>
<feature type="compositionally biased region" description="Basic and acidic residues" evidence="1">
    <location>
        <begin position="576"/>
        <end position="585"/>
    </location>
</feature>
<dbReference type="EMBL" id="WNWS01000161">
    <property type="protein sequence ID" value="KAE9977026.1"/>
    <property type="molecule type" value="Genomic_DNA"/>
</dbReference>
<evidence type="ECO:0000313" key="2">
    <source>
        <dbReference type="EMBL" id="KAE9977026.1"/>
    </source>
</evidence>
<evidence type="ECO:0000313" key="5">
    <source>
        <dbReference type="Proteomes" id="UP000490939"/>
    </source>
</evidence>
<feature type="compositionally biased region" description="Low complexity" evidence="1">
    <location>
        <begin position="262"/>
        <end position="287"/>
    </location>
</feature>
<feature type="compositionally biased region" description="Polar residues" evidence="1">
    <location>
        <begin position="209"/>
        <end position="220"/>
    </location>
</feature>
<dbReference type="AlphaFoldDB" id="A0A8H3UUT9"/>
<feature type="region of interest" description="Disordered" evidence="1">
    <location>
        <begin position="489"/>
        <end position="540"/>
    </location>
</feature>